<dbReference type="GO" id="GO:0005524">
    <property type="term" value="F:ATP binding"/>
    <property type="evidence" value="ECO:0007669"/>
    <property type="project" value="UniProtKB-KW"/>
</dbReference>
<dbReference type="InterPro" id="IPR006068">
    <property type="entry name" value="ATPase_P-typ_cation-transptr_C"/>
</dbReference>
<sequence length="992" mass="108927">MDNAHTKSSSEVFENFSVNENTGLTLEQVKSNLEKYGPNELPAEEGKSLWELVVEQFEDLLVRILLLAACVSFVLALFEEGEETITAFVEPIVILLILIANAVIGVWQERNAENAIEALKEYEPEIAKVYRMNRKAVQRVKAREIVPGDVVEIAVGDKVPADIRITSIKSTTLRVDQSILTGESVSVIKHTDPVPDPRAVNQDKKNMLFSGTNIAAGRAIGIVVSTGVSTEIGKIRNQMAATEQEKTPLQQKLDEFGEQLSKVISLICVAVWVINIGHFGDPVHGGSWMRGAIYYFKIAVALAVAAIPEGLPAVITTCLALGTRRMAKKNAIVRSLPSVETLGCTSVICSDKTGTLTTNQMSVCRMFVVDKVEDSSCAVHEFSITGSTYAPEGQVLKGDKVVQCGDYDGLLELATVCSMCNDSSLDYNEAKGVYEKVGEATETALTTLVEKMNVFKTDMSGLSKVERAGACNAVIRQLMKKEFTLEFSRDRKSMSVYCTPTSKPGSGSKMFIKGAPESVMERCQYLRVGTGKVALTMPLREQLTSLIRDWGTGRDTLRCLGMATRDLPPKREDMDLENATKFAEYETGLTFVGCVGMLDPPRKEVIGAIQLCAEAGIRVIMITGDNKGTAVAICRRIGIFGEDEDVVGKAYTGREFDDLPIESQRDAVKRARCFARVEPAHKSKIVGFLQSFDEITAMTGDGVNDAPALKKAEIGIAMGSGTAVAKSASEMVLSDDNFSTIVAAVEEGRAIYNNMKQFIRYLISSNVGEVVCIFLTAILGLPEALIPVQLLWVNLVTDGLPATALGFNPPDLDIMDKPPRNPKEPLISGWLFFRYLAIGGYVGLGTVGAATWWYLFDEEGPNVTFYQLRHFMQCSEDNPMFQGINCEVFESRYPTTMALSVLVTIEMFNSLNSLSENQSLIRMPPWVNFWLLGAIVLSLSLHFLILYVEPLPLIFQVTPLSWCQWIVVLKISIPVILLDEALKYISRNHLDA</sequence>
<evidence type="ECO:0000256" key="15">
    <source>
        <dbReference type="ARBA" id="ARBA00022989"/>
    </source>
</evidence>
<keyword evidence="12" id="KW-0460">Magnesium</keyword>
<dbReference type="Pfam" id="PF00689">
    <property type="entry name" value="Cation_ATPase_C"/>
    <property type="match status" value="1"/>
</dbReference>
<dbReference type="Gene3D" id="2.70.150.10">
    <property type="entry name" value="Calcium-transporting ATPase, cytoplasmic transduction domain A"/>
    <property type="match status" value="1"/>
</dbReference>
<keyword evidence="10 19" id="KW-0106">Calcium</keyword>
<dbReference type="Pfam" id="PF08282">
    <property type="entry name" value="Hydrolase_3"/>
    <property type="match status" value="1"/>
</dbReference>
<accession>A0A8C7DD93</accession>
<dbReference type="SUPFAM" id="SSF81660">
    <property type="entry name" value="Metal cation-transporting ATPase, ATP-binding domain N"/>
    <property type="match status" value="1"/>
</dbReference>
<dbReference type="PRINTS" id="PR00119">
    <property type="entry name" value="CATATPASE"/>
</dbReference>
<keyword evidence="14" id="KW-1278">Translocase</keyword>
<evidence type="ECO:0000256" key="2">
    <source>
        <dbReference type="ARBA" id="ARBA00004326"/>
    </source>
</evidence>
<evidence type="ECO:0000256" key="1">
    <source>
        <dbReference type="ARBA" id="ARBA00001946"/>
    </source>
</evidence>
<dbReference type="FunFam" id="3.40.1110.10:FF:000003">
    <property type="entry name" value="Calcium-transporting ATPase"/>
    <property type="match status" value="1"/>
</dbReference>
<evidence type="ECO:0000256" key="11">
    <source>
        <dbReference type="ARBA" id="ARBA00022840"/>
    </source>
</evidence>
<feature type="transmembrane region" description="Helical" evidence="19">
    <location>
        <begin position="292"/>
        <end position="321"/>
    </location>
</feature>
<evidence type="ECO:0000256" key="16">
    <source>
        <dbReference type="ARBA" id="ARBA00023065"/>
    </source>
</evidence>
<keyword evidence="8 19" id="KW-0812">Transmembrane</keyword>
<dbReference type="PANTHER" id="PTHR42861">
    <property type="entry name" value="CALCIUM-TRANSPORTING ATPASE"/>
    <property type="match status" value="1"/>
</dbReference>
<evidence type="ECO:0000256" key="6">
    <source>
        <dbReference type="ARBA" id="ARBA00022553"/>
    </source>
</evidence>
<feature type="transmembrane region" description="Helical" evidence="19">
    <location>
        <begin position="60"/>
        <end position="78"/>
    </location>
</feature>
<gene>
    <name evidence="21" type="primary">ATP2A3</name>
    <name evidence="21" type="synonym">LOC109893025</name>
</gene>
<comment type="similarity">
    <text evidence="4 19">Belongs to the cation transport ATPase (P-type) (TC 3.A.3) family. Type IIA subfamily.</text>
</comment>
<evidence type="ECO:0000313" key="22">
    <source>
        <dbReference type="Proteomes" id="UP000694557"/>
    </source>
</evidence>
<evidence type="ECO:0000259" key="20">
    <source>
        <dbReference type="SMART" id="SM00831"/>
    </source>
</evidence>
<keyword evidence="15 19" id="KW-1133">Transmembrane helix</keyword>
<evidence type="ECO:0000256" key="12">
    <source>
        <dbReference type="ARBA" id="ARBA00022842"/>
    </source>
</evidence>
<comment type="caution">
    <text evidence="19">Lacks conserved residue(s) required for the propagation of feature annotation.</text>
</comment>
<dbReference type="Pfam" id="PF00122">
    <property type="entry name" value="E1-E2_ATPase"/>
    <property type="match status" value="1"/>
</dbReference>
<comment type="function">
    <text evidence="19">Catalyzes the hydrolysis of ATP coupled with the transport of calcium.</text>
</comment>
<dbReference type="Pfam" id="PF00690">
    <property type="entry name" value="Cation_ATPase_N"/>
    <property type="match status" value="1"/>
</dbReference>
<evidence type="ECO:0000256" key="10">
    <source>
        <dbReference type="ARBA" id="ARBA00022837"/>
    </source>
</evidence>
<keyword evidence="13" id="KW-0703">Sarcoplasmic reticulum</keyword>
<keyword evidence="11 19" id="KW-0067">ATP-binding</keyword>
<evidence type="ECO:0000256" key="7">
    <source>
        <dbReference type="ARBA" id="ARBA00022568"/>
    </source>
</evidence>
<dbReference type="GeneTree" id="ENSGT00940000155668"/>
<dbReference type="InterPro" id="IPR018303">
    <property type="entry name" value="ATPase_P-typ_P_site"/>
</dbReference>
<dbReference type="NCBIfam" id="TIGR01494">
    <property type="entry name" value="ATPase_P-type"/>
    <property type="match status" value="2"/>
</dbReference>
<organism evidence="21 22">
    <name type="scientific">Oncorhynchus kisutch</name>
    <name type="common">Coho salmon</name>
    <name type="synonym">Salmo kisutch</name>
    <dbReference type="NCBI Taxonomy" id="8019"/>
    <lineage>
        <taxon>Eukaryota</taxon>
        <taxon>Metazoa</taxon>
        <taxon>Chordata</taxon>
        <taxon>Craniata</taxon>
        <taxon>Vertebrata</taxon>
        <taxon>Euteleostomi</taxon>
        <taxon>Actinopterygii</taxon>
        <taxon>Neopterygii</taxon>
        <taxon>Teleostei</taxon>
        <taxon>Protacanthopterygii</taxon>
        <taxon>Salmoniformes</taxon>
        <taxon>Salmonidae</taxon>
        <taxon>Salmoninae</taxon>
        <taxon>Oncorhynchus</taxon>
    </lineage>
</organism>
<dbReference type="Proteomes" id="UP000694557">
    <property type="component" value="Unassembled WGS sequence"/>
</dbReference>
<dbReference type="InterPro" id="IPR059000">
    <property type="entry name" value="ATPase_P-type_domA"/>
</dbReference>
<evidence type="ECO:0000256" key="5">
    <source>
        <dbReference type="ARBA" id="ARBA00022448"/>
    </source>
</evidence>
<dbReference type="InterPro" id="IPR005782">
    <property type="entry name" value="P-type_ATPase_IIA"/>
</dbReference>
<dbReference type="FunFam" id="1.20.1110.10:FF:000065">
    <property type="entry name" value="Sarcoplasmic/endoplasmic reticulum calcium ATPase 1"/>
    <property type="match status" value="3"/>
</dbReference>
<keyword evidence="9 19" id="KW-0547">Nucleotide-binding</keyword>
<dbReference type="InterPro" id="IPR008250">
    <property type="entry name" value="ATPase_P-typ_transduc_dom_A_sf"/>
</dbReference>
<evidence type="ECO:0000256" key="8">
    <source>
        <dbReference type="ARBA" id="ARBA00022692"/>
    </source>
</evidence>
<dbReference type="Ensembl" id="ENSOKIT00005020916.1">
    <property type="protein sequence ID" value="ENSOKIP00005019627.1"/>
    <property type="gene ID" value="ENSOKIG00005008618.1"/>
</dbReference>
<dbReference type="SUPFAM" id="SSF81653">
    <property type="entry name" value="Calcium ATPase, transduction domain A"/>
    <property type="match status" value="1"/>
</dbReference>
<evidence type="ECO:0000256" key="19">
    <source>
        <dbReference type="RuleBase" id="RU361146"/>
    </source>
</evidence>
<dbReference type="GO" id="GO:0016887">
    <property type="term" value="F:ATP hydrolysis activity"/>
    <property type="evidence" value="ECO:0007669"/>
    <property type="project" value="InterPro"/>
</dbReference>
<feature type="domain" description="Cation-transporting P-type ATPase N-terminal" evidence="20">
    <location>
        <begin position="3"/>
        <end position="77"/>
    </location>
</feature>
<evidence type="ECO:0000256" key="9">
    <source>
        <dbReference type="ARBA" id="ARBA00022741"/>
    </source>
</evidence>
<dbReference type="SFLD" id="SFLDG00002">
    <property type="entry name" value="C1.7:_P-type_atpase_like"/>
    <property type="match status" value="1"/>
</dbReference>
<dbReference type="Gene3D" id="3.40.1110.10">
    <property type="entry name" value="Calcium-transporting ATPase, cytoplasmic domain N"/>
    <property type="match status" value="1"/>
</dbReference>
<name>A0A8C7DD93_ONCKI</name>
<dbReference type="EC" id="7.2.2.10" evidence="19"/>
<dbReference type="InterPro" id="IPR001757">
    <property type="entry name" value="P_typ_ATPase"/>
</dbReference>
<dbReference type="InterPro" id="IPR036412">
    <property type="entry name" value="HAD-like_sf"/>
</dbReference>
<evidence type="ECO:0000256" key="4">
    <source>
        <dbReference type="ARBA" id="ARBA00005675"/>
    </source>
</evidence>
<dbReference type="CDD" id="cd02083">
    <property type="entry name" value="P-type_ATPase_SERCA"/>
    <property type="match status" value="1"/>
</dbReference>
<dbReference type="GO" id="GO:0005388">
    <property type="term" value="F:P-type calcium transporter activity"/>
    <property type="evidence" value="ECO:0007669"/>
    <property type="project" value="UniProtKB-EC"/>
</dbReference>
<proteinExistence type="inferred from homology"/>
<dbReference type="SFLD" id="SFLDS00003">
    <property type="entry name" value="Haloacid_Dehalogenase"/>
    <property type="match status" value="1"/>
</dbReference>
<feature type="transmembrane region" description="Helical" evidence="19">
    <location>
        <begin position="84"/>
        <end position="107"/>
    </location>
</feature>
<keyword evidence="7 19" id="KW-0109">Calcium transport</keyword>
<feature type="transmembrane region" description="Helical" evidence="19">
    <location>
        <begin position="260"/>
        <end position="280"/>
    </location>
</feature>
<keyword evidence="22" id="KW-1185">Reference proteome</keyword>
<dbReference type="FunFam" id="3.40.50.1000:FF:000005">
    <property type="entry name" value="Calcium-transporting ATPase 1"/>
    <property type="match status" value="1"/>
</dbReference>
<dbReference type="SFLD" id="SFLDF00027">
    <property type="entry name" value="p-type_atpase"/>
    <property type="match status" value="1"/>
</dbReference>
<dbReference type="InterPro" id="IPR023298">
    <property type="entry name" value="ATPase_P-typ_TM_dom_sf"/>
</dbReference>
<dbReference type="NCBIfam" id="TIGR01116">
    <property type="entry name" value="ATPase-IIA1_Ca"/>
    <property type="match status" value="1"/>
</dbReference>
<dbReference type="SUPFAM" id="SSF81665">
    <property type="entry name" value="Calcium ATPase, transmembrane domain M"/>
    <property type="match status" value="1"/>
</dbReference>
<keyword evidence="5 19" id="KW-0813">Transport</keyword>
<dbReference type="Pfam" id="PF13246">
    <property type="entry name" value="Cation_ATPase"/>
    <property type="match status" value="1"/>
</dbReference>
<evidence type="ECO:0000256" key="18">
    <source>
        <dbReference type="ARBA" id="ARBA00047282"/>
    </source>
</evidence>
<evidence type="ECO:0000313" key="21">
    <source>
        <dbReference type="Ensembl" id="ENSOKIP00005019627.1"/>
    </source>
</evidence>
<dbReference type="Gene3D" id="3.40.50.1000">
    <property type="entry name" value="HAD superfamily/HAD-like"/>
    <property type="match status" value="1"/>
</dbReference>
<dbReference type="FunFam" id="2.70.150.10:FF:000160">
    <property type="entry name" value="Sarcoplasmic/endoplasmic reticulum calcium ATPase 1"/>
    <property type="match status" value="1"/>
</dbReference>
<comment type="subcellular location">
    <subcellularLocation>
        <location evidence="3">Endoplasmic reticulum membrane</location>
        <topology evidence="3">Multi-pass membrane protein</topology>
    </subcellularLocation>
    <subcellularLocation>
        <location evidence="19">Membrane</location>
        <topology evidence="19">Multi-pass membrane protein</topology>
    </subcellularLocation>
    <subcellularLocation>
        <location evidence="2">Sarcoplasmic reticulum membrane</location>
        <topology evidence="2">Multi-pass membrane protein</topology>
    </subcellularLocation>
</comment>
<reference evidence="21" key="1">
    <citation type="submission" date="2025-08" db="UniProtKB">
        <authorList>
            <consortium name="Ensembl"/>
        </authorList>
    </citation>
    <scope>IDENTIFICATION</scope>
</reference>
<feature type="transmembrane region" description="Helical" evidence="19">
    <location>
        <begin position="831"/>
        <end position="855"/>
    </location>
</feature>
<evidence type="ECO:0000256" key="14">
    <source>
        <dbReference type="ARBA" id="ARBA00022967"/>
    </source>
</evidence>
<keyword evidence="16 19" id="KW-0406">Ion transport</keyword>
<comment type="cofactor">
    <cofactor evidence="1">
        <name>Mg(2+)</name>
        <dbReference type="ChEBI" id="CHEBI:18420"/>
    </cofactor>
</comment>
<feature type="transmembrane region" description="Helical" evidence="19">
    <location>
        <begin position="926"/>
        <end position="947"/>
    </location>
</feature>
<dbReference type="InterPro" id="IPR023299">
    <property type="entry name" value="ATPase_P-typ_cyto_dom_N"/>
</dbReference>
<keyword evidence="6" id="KW-0597">Phosphoprotein</keyword>
<dbReference type="InterPro" id="IPR004014">
    <property type="entry name" value="ATPase_P-typ_cation-transptr_N"/>
</dbReference>
<comment type="catalytic activity">
    <reaction evidence="18">
        <text>Ca(2+)(in) + ATP + H2O = Ca(2+)(out) + ADP + phosphate + H(+)</text>
        <dbReference type="Rhea" id="RHEA:18105"/>
        <dbReference type="ChEBI" id="CHEBI:15377"/>
        <dbReference type="ChEBI" id="CHEBI:15378"/>
        <dbReference type="ChEBI" id="CHEBI:29108"/>
        <dbReference type="ChEBI" id="CHEBI:30616"/>
        <dbReference type="ChEBI" id="CHEBI:43474"/>
        <dbReference type="ChEBI" id="CHEBI:456216"/>
        <dbReference type="EC" id="7.2.2.10"/>
    </reaction>
    <physiologicalReaction direction="left-to-right" evidence="18">
        <dbReference type="Rhea" id="RHEA:18106"/>
    </physiologicalReaction>
</comment>
<dbReference type="SMART" id="SM00831">
    <property type="entry name" value="Cation_ATPase_N"/>
    <property type="match status" value="1"/>
</dbReference>
<evidence type="ECO:0000256" key="17">
    <source>
        <dbReference type="ARBA" id="ARBA00023136"/>
    </source>
</evidence>
<dbReference type="Gene3D" id="1.20.1110.10">
    <property type="entry name" value="Calcium-transporting ATPase, transmembrane domain"/>
    <property type="match status" value="1"/>
</dbReference>
<dbReference type="PROSITE" id="PS00154">
    <property type="entry name" value="ATPASE_E1_E2"/>
    <property type="match status" value="1"/>
</dbReference>
<dbReference type="AlphaFoldDB" id="A0A8C7DD93"/>
<dbReference type="SUPFAM" id="SSF56784">
    <property type="entry name" value="HAD-like"/>
    <property type="match status" value="1"/>
</dbReference>
<dbReference type="GO" id="GO:0033017">
    <property type="term" value="C:sarcoplasmic reticulum membrane"/>
    <property type="evidence" value="ECO:0007669"/>
    <property type="project" value="UniProtKB-SubCell"/>
</dbReference>
<keyword evidence="17 19" id="KW-0472">Membrane</keyword>
<dbReference type="InterPro" id="IPR044492">
    <property type="entry name" value="P_typ_ATPase_HD_dom"/>
</dbReference>
<reference evidence="21" key="2">
    <citation type="submission" date="2025-09" db="UniProtKB">
        <authorList>
            <consortium name="Ensembl"/>
        </authorList>
    </citation>
    <scope>IDENTIFICATION</scope>
</reference>
<protein>
    <recommendedName>
        <fullName evidence="19">Calcium-transporting ATPase</fullName>
        <ecNumber evidence="19">7.2.2.10</ecNumber>
    </recommendedName>
</protein>
<dbReference type="InterPro" id="IPR023214">
    <property type="entry name" value="HAD_sf"/>
</dbReference>
<feature type="transmembrane region" description="Helical" evidence="19">
    <location>
        <begin position="758"/>
        <end position="779"/>
    </location>
</feature>
<evidence type="ECO:0000256" key="13">
    <source>
        <dbReference type="ARBA" id="ARBA00022951"/>
    </source>
</evidence>
<evidence type="ECO:0000256" key="3">
    <source>
        <dbReference type="ARBA" id="ARBA00004477"/>
    </source>
</evidence>